<dbReference type="GO" id="GO:0004065">
    <property type="term" value="F:arylsulfatase activity"/>
    <property type="evidence" value="ECO:0007669"/>
    <property type="project" value="TreeGrafter"/>
</dbReference>
<dbReference type="Proteomes" id="UP000199126">
    <property type="component" value="Unassembled WGS sequence"/>
</dbReference>
<evidence type="ECO:0000256" key="1">
    <source>
        <dbReference type="ARBA" id="ARBA00008779"/>
    </source>
</evidence>
<dbReference type="PANTHER" id="PTHR42693">
    <property type="entry name" value="ARYLSULFATASE FAMILY MEMBER"/>
    <property type="match status" value="1"/>
</dbReference>
<evidence type="ECO:0000259" key="2">
    <source>
        <dbReference type="Pfam" id="PF00884"/>
    </source>
</evidence>
<sequence length="449" mass="51004">MHVLVLDVDSLRPDHTSTYGYELETTPNIDRIAADGTVFSTAYATNSPCMPSRAALISGRYGLSNGVTTHGPRGRVLQSPHVWEDQRYTPEWWTLPELFFNERIRTVAVSSFPRHPAPWFYHLWHEFYNPQEPTGKRESFQTPRAADVADLAIDALREHATDDTFVYAQFWDPHTPYKQPGLDDAEGSAEYPLPPHPTAETIEEHQTWDRWRSAPRQGIESRADLADVLAKYDNEIEYVDEQIGRVVDALEAAGIYDDTLLVVTADHGEEFGEHGLYSEHWSTYEGTQRIPLIVKPPADAEPAVSRVDTPVTNVDIAPTIADYAGLDVPGRWQGESLRPLVESTAENPREFVVVEHGLYTAQRAIRTAKWKLIRTYHAGLWEDELATFELYDLEDDPWEQQNLVDARPEVVAELREKLLRWVDEMGGVSTDYLKETARTGPAGLRWAKR</sequence>
<evidence type="ECO:0000313" key="3">
    <source>
        <dbReference type="EMBL" id="SEO21012.1"/>
    </source>
</evidence>
<name>A0A1H8MUC2_9EURY</name>
<dbReference type="InterPro" id="IPR050738">
    <property type="entry name" value="Sulfatase"/>
</dbReference>
<accession>A0A1H8MUC2</accession>
<evidence type="ECO:0000313" key="4">
    <source>
        <dbReference type="Proteomes" id="UP000199126"/>
    </source>
</evidence>
<feature type="domain" description="Sulfatase N-terminal" evidence="2">
    <location>
        <begin position="3"/>
        <end position="325"/>
    </location>
</feature>
<dbReference type="RefSeq" id="WP_089820512.1">
    <property type="nucleotide sequence ID" value="NZ_FODV01000001.1"/>
</dbReference>
<dbReference type="PANTHER" id="PTHR42693:SF33">
    <property type="entry name" value="ARYLSULFATASE"/>
    <property type="match status" value="1"/>
</dbReference>
<dbReference type="CDD" id="cd16148">
    <property type="entry name" value="sulfatase_like"/>
    <property type="match status" value="1"/>
</dbReference>
<dbReference type="AlphaFoldDB" id="A0A1H8MUC2"/>
<dbReference type="SUPFAM" id="SSF53649">
    <property type="entry name" value="Alkaline phosphatase-like"/>
    <property type="match status" value="1"/>
</dbReference>
<dbReference type="InterPro" id="IPR000917">
    <property type="entry name" value="Sulfatase_N"/>
</dbReference>
<proteinExistence type="inferred from homology"/>
<dbReference type="EMBL" id="FODV01000001">
    <property type="protein sequence ID" value="SEO21012.1"/>
    <property type="molecule type" value="Genomic_DNA"/>
</dbReference>
<dbReference type="InterPro" id="IPR017850">
    <property type="entry name" value="Alkaline_phosphatase_core_sf"/>
</dbReference>
<comment type="similarity">
    <text evidence="1">Belongs to the sulfatase family.</text>
</comment>
<keyword evidence="4" id="KW-1185">Reference proteome</keyword>
<organism evidence="3 4">
    <name type="scientific">Halogranum amylolyticum</name>
    <dbReference type="NCBI Taxonomy" id="660520"/>
    <lineage>
        <taxon>Archaea</taxon>
        <taxon>Methanobacteriati</taxon>
        <taxon>Methanobacteriota</taxon>
        <taxon>Stenosarchaea group</taxon>
        <taxon>Halobacteria</taxon>
        <taxon>Halobacteriales</taxon>
        <taxon>Haloferacaceae</taxon>
    </lineage>
</organism>
<dbReference type="OrthoDB" id="3164at2157"/>
<gene>
    <name evidence="3" type="ORF">SAMN04487948_101103</name>
</gene>
<protein>
    <submittedName>
        <fullName evidence="3">Arylsulfatase A</fullName>
    </submittedName>
</protein>
<reference evidence="4" key="1">
    <citation type="submission" date="2016-10" db="EMBL/GenBank/DDBJ databases">
        <authorList>
            <person name="Varghese N."/>
            <person name="Submissions S."/>
        </authorList>
    </citation>
    <scope>NUCLEOTIDE SEQUENCE [LARGE SCALE GENOMIC DNA]</scope>
    <source>
        <strain evidence="4">CGMCC 1.10121</strain>
    </source>
</reference>
<dbReference type="Pfam" id="PF00884">
    <property type="entry name" value="Sulfatase"/>
    <property type="match status" value="1"/>
</dbReference>
<dbReference type="Gene3D" id="3.40.720.10">
    <property type="entry name" value="Alkaline Phosphatase, subunit A"/>
    <property type="match status" value="1"/>
</dbReference>